<feature type="domain" description="Solute-binding protein family 5" evidence="4">
    <location>
        <begin position="67"/>
        <end position="423"/>
    </location>
</feature>
<dbReference type="AlphaFoldDB" id="C8W4W0"/>
<dbReference type="GO" id="GO:1904680">
    <property type="term" value="F:peptide transmembrane transporter activity"/>
    <property type="evidence" value="ECO:0007669"/>
    <property type="project" value="TreeGrafter"/>
</dbReference>
<evidence type="ECO:0000259" key="4">
    <source>
        <dbReference type="Pfam" id="PF00496"/>
    </source>
</evidence>
<dbReference type="GO" id="GO:0015833">
    <property type="term" value="P:peptide transport"/>
    <property type="evidence" value="ECO:0007669"/>
    <property type="project" value="TreeGrafter"/>
</dbReference>
<protein>
    <submittedName>
        <fullName evidence="5">Extracellular solute-binding protein family 5</fullName>
    </submittedName>
</protein>
<dbReference type="InterPro" id="IPR030678">
    <property type="entry name" value="Peptide/Ni-bd"/>
</dbReference>
<reference evidence="5 6" key="1">
    <citation type="journal article" date="2009" name="Stand. Genomic Sci.">
        <title>Complete genome sequence of Desulfotomaculum acetoxidans type strain (5575).</title>
        <authorList>
            <person name="Spring S."/>
            <person name="Lapidus A."/>
            <person name="Schroder M."/>
            <person name="Gleim D."/>
            <person name="Sims D."/>
            <person name="Meincke L."/>
            <person name="Glavina Del Rio T."/>
            <person name="Tice H."/>
            <person name="Copeland A."/>
            <person name="Cheng J.F."/>
            <person name="Lucas S."/>
            <person name="Chen F."/>
            <person name="Nolan M."/>
            <person name="Bruce D."/>
            <person name="Goodwin L."/>
            <person name="Pitluck S."/>
            <person name="Ivanova N."/>
            <person name="Mavromatis K."/>
            <person name="Mikhailova N."/>
            <person name="Pati A."/>
            <person name="Chen A."/>
            <person name="Palaniappan K."/>
            <person name="Land M."/>
            <person name="Hauser L."/>
            <person name="Chang Y.J."/>
            <person name="Jeffries C.D."/>
            <person name="Chain P."/>
            <person name="Saunders E."/>
            <person name="Brettin T."/>
            <person name="Detter J.C."/>
            <person name="Goker M."/>
            <person name="Bristow J."/>
            <person name="Eisen J.A."/>
            <person name="Markowitz V."/>
            <person name="Hugenholtz P."/>
            <person name="Kyrpides N.C."/>
            <person name="Klenk H.P."/>
            <person name="Han C."/>
        </authorList>
    </citation>
    <scope>NUCLEOTIDE SEQUENCE [LARGE SCALE GENOMIC DNA]</scope>
    <source>
        <strain evidence="6">ATCC 49208 / DSM 771 / VKM B-1644</strain>
    </source>
</reference>
<dbReference type="KEGG" id="dae:Dtox_0360"/>
<keyword evidence="6" id="KW-1185">Reference proteome</keyword>
<evidence type="ECO:0000313" key="5">
    <source>
        <dbReference type="EMBL" id="ACV61312.1"/>
    </source>
</evidence>
<proteinExistence type="inferred from homology"/>
<dbReference type="SUPFAM" id="SSF53850">
    <property type="entry name" value="Periplasmic binding protein-like II"/>
    <property type="match status" value="1"/>
</dbReference>
<dbReference type="OrthoDB" id="9772924at2"/>
<dbReference type="PIRSF" id="PIRSF002741">
    <property type="entry name" value="MppA"/>
    <property type="match status" value="1"/>
</dbReference>
<dbReference type="eggNOG" id="COG0747">
    <property type="taxonomic scope" value="Bacteria"/>
</dbReference>
<accession>C8W4W0</accession>
<evidence type="ECO:0000256" key="1">
    <source>
        <dbReference type="ARBA" id="ARBA00005695"/>
    </source>
</evidence>
<dbReference type="CDD" id="cd00995">
    <property type="entry name" value="PBP2_NikA_DppA_OppA_like"/>
    <property type="match status" value="1"/>
</dbReference>
<dbReference type="PANTHER" id="PTHR30290:SF9">
    <property type="entry name" value="OLIGOPEPTIDE-BINDING PROTEIN APPA"/>
    <property type="match status" value="1"/>
</dbReference>
<dbReference type="PANTHER" id="PTHR30290">
    <property type="entry name" value="PERIPLASMIC BINDING COMPONENT OF ABC TRANSPORTER"/>
    <property type="match status" value="1"/>
</dbReference>
<dbReference type="InterPro" id="IPR000914">
    <property type="entry name" value="SBP_5_dom"/>
</dbReference>
<dbReference type="Pfam" id="PF00496">
    <property type="entry name" value="SBP_bac_5"/>
    <property type="match status" value="1"/>
</dbReference>
<dbReference type="Gene3D" id="3.90.76.10">
    <property type="entry name" value="Dipeptide-binding Protein, Domain 1"/>
    <property type="match status" value="1"/>
</dbReference>
<sequence>MLIRKLPLVLIIVLLAGCNGKEQAETKAREIVIGVGRDFYNGPDSGSFLHGSTGVWESLTYLDENLEPKPQLAEKFVPDDTGKVWIVSLRQGIRFHDGTPLNSEAVIKSVNRLQRSVKLDEYGTFLSLEKVEAVSDKEVKFTFKKPEPAFPAKAAYHGCPIFSPKSFDESGKITNPYGSGPFKFSEYKKGESLVLIRNDDYWGGKAKLTKVTFKVIPDPATRLAALQNGEIQSVVDVGGLLPEQAPAIEKDTNLSLRSRPVTTTHYLLFNNKKQPFDDRKLRQAVSLSLDRPQLVEKLLNGYGESADTMFSPLAKTWVVKGLWTTDENKAKEMSKQITVGRSQKLVFIVNSSLANRWPYKSIAEIIQANLKTLGFDTELKMMENAAWKEAVKKGQYDLTLSPYTLMTGDPDFFFSQWLYSKGQMNLQRGIGYSNLAADRLVEAAGAELDIAKRQQYYRELQQLAAQDVPLSPLYHDVCLFSSNKKVVDLEIDPFFKPSLETAMIVR</sequence>
<dbReference type="PROSITE" id="PS51257">
    <property type="entry name" value="PROKAR_LIPOPROTEIN"/>
    <property type="match status" value="1"/>
</dbReference>
<dbReference type="GO" id="GO:0042597">
    <property type="term" value="C:periplasmic space"/>
    <property type="evidence" value="ECO:0007669"/>
    <property type="project" value="UniProtKB-ARBA"/>
</dbReference>
<evidence type="ECO:0000256" key="3">
    <source>
        <dbReference type="ARBA" id="ARBA00022729"/>
    </source>
</evidence>
<organism evidence="5 6">
    <name type="scientific">Desulfofarcimen acetoxidans (strain ATCC 49208 / DSM 771 / KCTC 5769 / VKM B-1644 / 5575)</name>
    <name type="common">Desulfotomaculum acetoxidans</name>
    <dbReference type="NCBI Taxonomy" id="485916"/>
    <lineage>
        <taxon>Bacteria</taxon>
        <taxon>Bacillati</taxon>
        <taxon>Bacillota</taxon>
        <taxon>Clostridia</taxon>
        <taxon>Eubacteriales</taxon>
        <taxon>Peptococcaceae</taxon>
        <taxon>Desulfofarcimen</taxon>
    </lineage>
</organism>
<dbReference type="Proteomes" id="UP000002217">
    <property type="component" value="Chromosome"/>
</dbReference>
<gene>
    <name evidence="5" type="ordered locus">Dtox_0360</name>
</gene>
<evidence type="ECO:0000313" key="6">
    <source>
        <dbReference type="Proteomes" id="UP000002217"/>
    </source>
</evidence>
<name>C8W4W0_DESAS</name>
<dbReference type="GO" id="GO:0043190">
    <property type="term" value="C:ATP-binding cassette (ABC) transporter complex"/>
    <property type="evidence" value="ECO:0007669"/>
    <property type="project" value="InterPro"/>
</dbReference>
<keyword evidence="2" id="KW-0813">Transport</keyword>
<dbReference type="HOGENOM" id="CLU_017028_7_3_9"/>
<comment type="similarity">
    <text evidence="1">Belongs to the bacterial solute-binding protein 5 family.</text>
</comment>
<dbReference type="EMBL" id="CP001720">
    <property type="protein sequence ID" value="ACV61312.1"/>
    <property type="molecule type" value="Genomic_DNA"/>
</dbReference>
<dbReference type="RefSeq" id="WP_015756033.1">
    <property type="nucleotide sequence ID" value="NC_013216.1"/>
</dbReference>
<dbReference type="InterPro" id="IPR039424">
    <property type="entry name" value="SBP_5"/>
</dbReference>
<dbReference type="STRING" id="485916.Dtox_0360"/>
<dbReference type="Gene3D" id="3.40.190.10">
    <property type="entry name" value="Periplasmic binding protein-like II"/>
    <property type="match status" value="1"/>
</dbReference>
<evidence type="ECO:0000256" key="2">
    <source>
        <dbReference type="ARBA" id="ARBA00022448"/>
    </source>
</evidence>
<keyword evidence="3" id="KW-0732">Signal</keyword>
<dbReference type="Gene3D" id="3.10.105.10">
    <property type="entry name" value="Dipeptide-binding Protein, Domain 3"/>
    <property type="match status" value="1"/>
</dbReference>